<keyword evidence="1" id="KW-0472">Membrane</keyword>
<dbReference type="InterPro" id="IPR015001">
    <property type="entry name" value="DUF1850"/>
</dbReference>
<proteinExistence type="predicted"/>
<evidence type="ECO:0000256" key="1">
    <source>
        <dbReference type="SAM" id="Phobius"/>
    </source>
</evidence>
<evidence type="ECO:0000313" key="2">
    <source>
        <dbReference type="EMBL" id="MBC8576537.1"/>
    </source>
</evidence>
<organism evidence="2 3">
    <name type="scientific">Yanshouia hominis</name>
    <dbReference type="NCBI Taxonomy" id="2763673"/>
    <lineage>
        <taxon>Bacteria</taxon>
        <taxon>Bacillati</taxon>
        <taxon>Bacillota</taxon>
        <taxon>Clostridia</taxon>
        <taxon>Eubacteriales</taxon>
        <taxon>Oscillospiraceae</taxon>
        <taxon>Yanshouia</taxon>
    </lineage>
</organism>
<protein>
    <submittedName>
        <fullName evidence="2">DUF1850 domain-containing protein</fullName>
    </submittedName>
</protein>
<dbReference type="Proteomes" id="UP000658131">
    <property type="component" value="Unassembled WGS sequence"/>
</dbReference>
<sequence>MYQKISWGRENKKYFLIAVFVSAVLLCFTALFFKLNLEPSCFFTLRNVETGEVYAQYRYTEGDKCSIAFVHSINKTPVTEGYILCRDRIVLDYCLYYSFGAGVATEISREQMLSYTNDGGMLISNINYEIPELIYFVGTISDHILRINGEEISLRNLCGKSSKVSFTVEQKIGLNRR</sequence>
<feature type="transmembrane region" description="Helical" evidence="1">
    <location>
        <begin position="14"/>
        <end position="33"/>
    </location>
</feature>
<dbReference type="RefSeq" id="WP_262400048.1">
    <property type="nucleotide sequence ID" value="NZ_JACRTB010000012.1"/>
</dbReference>
<dbReference type="Pfam" id="PF08905">
    <property type="entry name" value="DUF1850"/>
    <property type="match status" value="1"/>
</dbReference>
<name>A0ABR7NL19_9FIRM</name>
<dbReference type="EMBL" id="JACRTB010000012">
    <property type="protein sequence ID" value="MBC8576537.1"/>
    <property type="molecule type" value="Genomic_DNA"/>
</dbReference>
<comment type="caution">
    <text evidence="2">The sequence shown here is derived from an EMBL/GenBank/DDBJ whole genome shotgun (WGS) entry which is preliminary data.</text>
</comment>
<reference evidence="2 3" key="1">
    <citation type="submission" date="2020-08" db="EMBL/GenBank/DDBJ databases">
        <title>Genome public.</title>
        <authorList>
            <person name="Liu C."/>
            <person name="Sun Q."/>
        </authorList>
    </citation>
    <scope>NUCLEOTIDE SEQUENCE [LARGE SCALE GENOMIC DNA]</scope>
    <source>
        <strain evidence="2 3">BX1</strain>
    </source>
</reference>
<gene>
    <name evidence="2" type="ORF">H8717_08990</name>
</gene>
<keyword evidence="1" id="KW-1133">Transmembrane helix</keyword>
<accession>A0ABR7NL19</accession>
<keyword evidence="1" id="KW-0812">Transmembrane</keyword>
<keyword evidence="3" id="KW-1185">Reference proteome</keyword>
<evidence type="ECO:0000313" key="3">
    <source>
        <dbReference type="Proteomes" id="UP000658131"/>
    </source>
</evidence>